<dbReference type="PANTHER" id="PTHR24198">
    <property type="entry name" value="ANKYRIN REPEAT AND PROTEIN KINASE DOMAIN-CONTAINING PROTEIN"/>
    <property type="match status" value="1"/>
</dbReference>
<dbReference type="PROSITE" id="PS50088">
    <property type="entry name" value="ANK_REPEAT"/>
    <property type="match status" value="2"/>
</dbReference>
<evidence type="ECO:0008006" key="7">
    <source>
        <dbReference type="Google" id="ProtNLM"/>
    </source>
</evidence>
<dbReference type="InterPro" id="IPR036770">
    <property type="entry name" value="Ankyrin_rpt-contain_sf"/>
</dbReference>
<evidence type="ECO:0000256" key="1">
    <source>
        <dbReference type="ARBA" id="ARBA00022737"/>
    </source>
</evidence>
<feature type="compositionally biased region" description="Basic and acidic residues" evidence="4">
    <location>
        <begin position="77"/>
        <end position="87"/>
    </location>
</feature>
<keyword evidence="1" id="KW-0677">Repeat</keyword>
<organism evidence="5 6">
    <name type="scientific">Euplotes crassus</name>
    <dbReference type="NCBI Taxonomy" id="5936"/>
    <lineage>
        <taxon>Eukaryota</taxon>
        <taxon>Sar</taxon>
        <taxon>Alveolata</taxon>
        <taxon>Ciliophora</taxon>
        <taxon>Intramacronucleata</taxon>
        <taxon>Spirotrichea</taxon>
        <taxon>Hypotrichia</taxon>
        <taxon>Euplotida</taxon>
        <taxon>Euplotidae</taxon>
        <taxon>Moneuplotes</taxon>
    </lineage>
</organism>
<dbReference type="AlphaFoldDB" id="A0AAD1URP8"/>
<dbReference type="Gene3D" id="1.25.40.20">
    <property type="entry name" value="Ankyrin repeat-containing domain"/>
    <property type="match status" value="1"/>
</dbReference>
<feature type="repeat" description="ANK" evidence="3">
    <location>
        <begin position="290"/>
        <end position="322"/>
    </location>
</feature>
<accession>A0AAD1URP8</accession>
<dbReference type="SUPFAM" id="SSF48403">
    <property type="entry name" value="Ankyrin repeat"/>
    <property type="match status" value="1"/>
</dbReference>
<keyword evidence="6" id="KW-1185">Reference proteome</keyword>
<dbReference type="SMART" id="SM00248">
    <property type="entry name" value="ANK"/>
    <property type="match status" value="5"/>
</dbReference>
<evidence type="ECO:0000256" key="4">
    <source>
        <dbReference type="SAM" id="MobiDB-lite"/>
    </source>
</evidence>
<gene>
    <name evidence="5" type="ORF">ECRASSUSDP1_LOCUS13349</name>
</gene>
<dbReference type="InterPro" id="IPR002110">
    <property type="entry name" value="Ankyrin_rpt"/>
</dbReference>
<comment type="caution">
    <text evidence="5">The sequence shown here is derived from an EMBL/GenBank/DDBJ whole genome shotgun (WGS) entry which is preliminary data.</text>
</comment>
<sequence>MEQQEEASNSTDPYQEKTDWGSSLREAQNSLSFLVRDPFDKVNSEKLKMAFEKEAENIKDSEFEDEEAKTETPTTEGDSKEGLNQRIKHKEDLQEKLRKTLMSKITKQALEKEKNRKLSESKLEQNYYTDIEDRLQPDFFKNEIYQPFFNSSVWEDYEELVYAIERDKFSLVIDIFEKGAFHAREIVRPTGDNIMHVCAEFGRVKMLSHFYKKGGELCSKNYADELPIHLAAREGQVETINYILENSTILIDTTTVDLWTPFHYAVNNGYLATIEFLISKGAGINTIDKFGRTALHWAVRYNFKEIVEFLLKHNINHEIRDKEGRTALDIAKSVMNLDLISIIEDYQKTRAKSRKK</sequence>
<protein>
    <recommendedName>
        <fullName evidence="7">Ankyrin repeat protein</fullName>
    </recommendedName>
</protein>
<dbReference type="PANTHER" id="PTHR24198:SF165">
    <property type="entry name" value="ANKYRIN REPEAT-CONTAINING PROTEIN-RELATED"/>
    <property type="match status" value="1"/>
</dbReference>
<evidence type="ECO:0000313" key="5">
    <source>
        <dbReference type="EMBL" id="CAI2372022.1"/>
    </source>
</evidence>
<feature type="compositionally biased region" description="Polar residues" evidence="4">
    <location>
        <begin position="1"/>
        <end position="13"/>
    </location>
</feature>
<evidence type="ECO:0000256" key="2">
    <source>
        <dbReference type="ARBA" id="ARBA00023043"/>
    </source>
</evidence>
<evidence type="ECO:0000256" key="3">
    <source>
        <dbReference type="PROSITE-ProRule" id="PRU00023"/>
    </source>
</evidence>
<dbReference type="Proteomes" id="UP001295684">
    <property type="component" value="Unassembled WGS sequence"/>
</dbReference>
<dbReference type="Pfam" id="PF12796">
    <property type="entry name" value="Ank_2"/>
    <property type="match status" value="1"/>
</dbReference>
<proteinExistence type="predicted"/>
<dbReference type="EMBL" id="CAMPGE010013284">
    <property type="protein sequence ID" value="CAI2372022.1"/>
    <property type="molecule type" value="Genomic_DNA"/>
</dbReference>
<keyword evidence="2 3" id="KW-0040">ANK repeat</keyword>
<evidence type="ECO:0000313" key="6">
    <source>
        <dbReference type="Proteomes" id="UP001295684"/>
    </source>
</evidence>
<dbReference type="PROSITE" id="PS50297">
    <property type="entry name" value="ANK_REP_REGION"/>
    <property type="match status" value="2"/>
</dbReference>
<feature type="region of interest" description="Disordered" evidence="4">
    <location>
        <begin position="1"/>
        <end position="23"/>
    </location>
</feature>
<feature type="repeat" description="ANK" evidence="3">
    <location>
        <begin position="257"/>
        <end position="289"/>
    </location>
</feature>
<name>A0AAD1URP8_EUPCR</name>
<feature type="region of interest" description="Disordered" evidence="4">
    <location>
        <begin position="53"/>
        <end position="87"/>
    </location>
</feature>
<reference evidence="5" key="1">
    <citation type="submission" date="2023-07" db="EMBL/GenBank/DDBJ databases">
        <authorList>
            <consortium name="AG Swart"/>
            <person name="Singh M."/>
            <person name="Singh A."/>
            <person name="Seah K."/>
            <person name="Emmerich C."/>
        </authorList>
    </citation>
    <scope>NUCLEOTIDE SEQUENCE</scope>
    <source>
        <strain evidence="5">DP1</strain>
    </source>
</reference>